<evidence type="ECO:0000313" key="12">
    <source>
        <dbReference type="EnsemblMetazoa" id="AMAM022932-PA"/>
    </source>
</evidence>
<feature type="site" description="Histone H3K4me3 binding" evidence="7">
    <location>
        <position position="542"/>
    </location>
</feature>
<keyword evidence="13" id="KW-1185">Reference proteome</keyword>
<feature type="compositionally biased region" description="Polar residues" evidence="10">
    <location>
        <begin position="335"/>
        <end position="345"/>
    </location>
</feature>
<dbReference type="SMART" id="SM00249">
    <property type="entry name" value="PHD"/>
    <property type="match status" value="1"/>
</dbReference>
<evidence type="ECO:0000256" key="5">
    <source>
        <dbReference type="ARBA" id="ARBA00022833"/>
    </source>
</evidence>
<feature type="region of interest" description="Disordered" evidence="10">
    <location>
        <begin position="53"/>
        <end position="106"/>
    </location>
</feature>
<feature type="binding site" evidence="8">
    <location>
        <position position="572"/>
    </location>
    <ligand>
        <name>Zn(2+)</name>
        <dbReference type="ChEBI" id="CHEBI:29105"/>
        <label>2</label>
    </ligand>
</feature>
<feature type="binding site" evidence="8">
    <location>
        <position position="532"/>
    </location>
    <ligand>
        <name>Zn(2+)</name>
        <dbReference type="ChEBI" id="CHEBI:29105"/>
        <label>1</label>
    </ligand>
</feature>
<reference evidence="12" key="2">
    <citation type="submission" date="2020-05" db="UniProtKB">
        <authorList>
            <consortium name="EnsemblMetazoa"/>
        </authorList>
    </citation>
    <scope>IDENTIFICATION</scope>
    <source>
        <strain evidence="12">maculatus3</strain>
    </source>
</reference>
<evidence type="ECO:0000256" key="6">
    <source>
        <dbReference type="ARBA" id="ARBA00023242"/>
    </source>
</evidence>
<evidence type="ECO:0000256" key="3">
    <source>
        <dbReference type="ARBA" id="ARBA00022723"/>
    </source>
</evidence>
<dbReference type="EnsemblMetazoa" id="AMAM022932-RA">
    <property type="protein sequence ID" value="AMAM022932-PA"/>
    <property type="gene ID" value="AMAM022932"/>
</dbReference>
<feature type="compositionally biased region" description="Basic residues" evidence="10">
    <location>
        <begin position="88"/>
        <end position="105"/>
    </location>
</feature>
<feature type="domain" description="PHD-type" evidence="11">
    <location>
        <begin position="527"/>
        <end position="578"/>
    </location>
</feature>
<feature type="binding site" evidence="8">
    <location>
        <position position="550"/>
    </location>
    <ligand>
        <name>Zn(2+)</name>
        <dbReference type="ChEBI" id="CHEBI:29105"/>
        <label>2</label>
    </ligand>
</feature>
<dbReference type="CDD" id="cd15505">
    <property type="entry name" value="PHD_ING"/>
    <property type="match status" value="1"/>
</dbReference>
<organism evidence="12 13">
    <name type="scientific">Anopheles maculatus</name>
    <dbReference type="NCBI Taxonomy" id="74869"/>
    <lineage>
        <taxon>Eukaryota</taxon>
        <taxon>Metazoa</taxon>
        <taxon>Ecdysozoa</taxon>
        <taxon>Arthropoda</taxon>
        <taxon>Hexapoda</taxon>
        <taxon>Insecta</taxon>
        <taxon>Pterygota</taxon>
        <taxon>Neoptera</taxon>
        <taxon>Endopterygota</taxon>
        <taxon>Diptera</taxon>
        <taxon>Nematocera</taxon>
        <taxon>Culicoidea</taxon>
        <taxon>Culicidae</taxon>
        <taxon>Anophelinae</taxon>
        <taxon>Anopheles</taxon>
        <taxon>Anopheles maculatus group</taxon>
    </lineage>
</organism>
<keyword evidence="4 9" id="KW-0863">Zinc-finger</keyword>
<protein>
    <recommendedName>
        <fullName evidence="11">PHD-type domain-containing protein</fullName>
    </recommendedName>
</protein>
<dbReference type="AlphaFoldDB" id="A0A182TAI6"/>
<proteinExistence type="inferred from homology"/>
<evidence type="ECO:0000256" key="7">
    <source>
        <dbReference type="PIRSR" id="PIRSR628651-50"/>
    </source>
</evidence>
<keyword evidence="5 8" id="KW-0862">Zinc</keyword>
<name>A0A182TAI6_9DIPT</name>
<feature type="compositionally biased region" description="Basic residues" evidence="10">
    <location>
        <begin position="428"/>
        <end position="442"/>
    </location>
</feature>
<feature type="region of interest" description="Disordered" evidence="10">
    <location>
        <begin position="412"/>
        <end position="464"/>
    </location>
</feature>
<evidence type="ECO:0000256" key="10">
    <source>
        <dbReference type="SAM" id="MobiDB-lite"/>
    </source>
</evidence>
<dbReference type="InterPro" id="IPR019787">
    <property type="entry name" value="Znf_PHD-finger"/>
</dbReference>
<dbReference type="SUPFAM" id="SSF57903">
    <property type="entry name" value="FYVE/PHD zinc finger"/>
    <property type="match status" value="1"/>
</dbReference>
<feature type="binding site" evidence="8">
    <location>
        <position position="530"/>
    </location>
    <ligand>
        <name>Zn(2+)</name>
        <dbReference type="ChEBI" id="CHEBI:29105"/>
        <label>1</label>
    </ligand>
</feature>
<comment type="similarity">
    <text evidence="2">Belongs to the ING family.</text>
</comment>
<dbReference type="PROSITE" id="PS01359">
    <property type="entry name" value="ZF_PHD_1"/>
    <property type="match status" value="1"/>
</dbReference>
<dbReference type="InterPro" id="IPR019786">
    <property type="entry name" value="Zinc_finger_PHD-type_CS"/>
</dbReference>
<evidence type="ECO:0000256" key="9">
    <source>
        <dbReference type="PROSITE-ProRule" id="PRU00146"/>
    </source>
</evidence>
<dbReference type="InterPro" id="IPR028651">
    <property type="entry name" value="ING_fam"/>
</dbReference>
<feature type="compositionally biased region" description="Polar residues" evidence="10">
    <location>
        <begin position="55"/>
        <end position="64"/>
    </location>
</feature>
<dbReference type="Gene3D" id="3.30.40.10">
    <property type="entry name" value="Zinc/RING finger domain, C3HC4 (zinc finger)"/>
    <property type="match status" value="1"/>
</dbReference>
<feature type="region of interest" description="Disordered" evidence="10">
    <location>
        <begin position="1"/>
        <end position="38"/>
    </location>
</feature>
<keyword evidence="6" id="KW-0539">Nucleus</keyword>
<keyword evidence="3 8" id="KW-0479">Metal-binding</keyword>
<feature type="site" description="Histone H3K4me3 binding" evidence="7">
    <location>
        <position position="554"/>
    </location>
</feature>
<dbReference type="PANTHER" id="PTHR10333">
    <property type="entry name" value="INHIBITOR OF GROWTH PROTEIN"/>
    <property type="match status" value="1"/>
</dbReference>
<feature type="binding site" evidence="8">
    <location>
        <position position="545"/>
    </location>
    <ligand>
        <name>Zn(2+)</name>
        <dbReference type="ChEBI" id="CHEBI:29105"/>
        <label>2</label>
    </ligand>
</feature>
<dbReference type="VEuPathDB" id="VectorBase:AMAM022932"/>
<feature type="region of interest" description="Disordered" evidence="10">
    <location>
        <begin position="215"/>
        <end position="354"/>
    </location>
</feature>
<evidence type="ECO:0000259" key="11">
    <source>
        <dbReference type="PROSITE" id="PS50016"/>
    </source>
</evidence>
<evidence type="ECO:0000256" key="4">
    <source>
        <dbReference type="ARBA" id="ARBA00022771"/>
    </source>
</evidence>
<evidence type="ECO:0000256" key="8">
    <source>
        <dbReference type="PIRSR" id="PIRSR628651-51"/>
    </source>
</evidence>
<dbReference type="InterPro" id="IPR011011">
    <property type="entry name" value="Znf_FYVE_PHD"/>
</dbReference>
<feature type="binding site" evidence="8">
    <location>
        <position position="556"/>
    </location>
    <ligand>
        <name>Zn(2+)</name>
        <dbReference type="ChEBI" id="CHEBI:29105"/>
        <label>1</label>
    </ligand>
</feature>
<comment type="subcellular location">
    <subcellularLocation>
        <location evidence="1">Nucleus</location>
    </subcellularLocation>
</comment>
<evidence type="ECO:0000256" key="1">
    <source>
        <dbReference type="ARBA" id="ARBA00004123"/>
    </source>
</evidence>
<sequence>MQEELLPPQEPVDPDSLIVDSDLHTDESETDEEFYDEHPQKLANQLLAEKRRQLLAQTGASSAMMNYGMVENSRPSTPSLPPEEMVQGKKKMKPKKRKRERKSSKRFMSPALGGVHAEQSVPVAATVTTLMDVVASYIPQPNAYQWPVGGDQSQMSNFTPNVFIDASSATAVPTPAATVQQQLHQQQLIAHGMTPLESPVVLPSITAQSMLPTLAGDDVGKIGAPRLSTGNSSESDAPLKRSQRSRKPNKFYGYTSDDESAGTSLPLPSGITLSTNPEKSILSLMKPTPPPNLVWSKEDLPSPPTKSSKGTGSGAGGSSKMSSSGTRRSVDHLTPVSSRRNSGVGMSQDELGAVPPTAPLIEQQPVVYPLPSTPTMVSTLLPGSDVVGTPIAQHHPPLPKLKLSLGKKSSIATSVTPKGVKQAGTAASRRRKQTPKTPKVKTPKSAPPIGPKFQPSMTLPMTNLGPGPLSAPLAPSGAGALFQLPAVAESRPKIPPIGSFPSIQTDLFRPNQIRVPAGWRAPKEGESVYCYCRAPYDEVSEMIACDDDNCRIEWFHFECVGIIMPPKGKWYCPDCKLKQAAQSGVVATPTDAEGEQQAGGQYDATKTALFGAAANTDSRGMSSLAVATSANGGSSIAQPSSAYSHWGQQP</sequence>
<dbReference type="InterPro" id="IPR013083">
    <property type="entry name" value="Znf_RING/FYVE/PHD"/>
</dbReference>
<dbReference type="GO" id="GO:0005634">
    <property type="term" value="C:nucleus"/>
    <property type="evidence" value="ECO:0007669"/>
    <property type="project" value="UniProtKB-SubCell"/>
</dbReference>
<dbReference type="Proteomes" id="UP000075901">
    <property type="component" value="Unassembled WGS sequence"/>
</dbReference>
<dbReference type="InterPro" id="IPR001965">
    <property type="entry name" value="Znf_PHD"/>
</dbReference>
<evidence type="ECO:0000313" key="13">
    <source>
        <dbReference type="Proteomes" id="UP000075901"/>
    </source>
</evidence>
<feature type="binding site" evidence="8">
    <location>
        <position position="559"/>
    </location>
    <ligand>
        <name>Zn(2+)</name>
        <dbReference type="ChEBI" id="CHEBI:29105"/>
        <label>1</label>
    </ligand>
</feature>
<dbReference type="PROSITE" id="PS50016">
    <property type="entry name" value="ZF_PHD_2"/>
    <property type="match status" value="1"/>
</dbReference>
<reference evidence="13" key="1">
    <citation type="submission" date="2013-09" db="EMBL/GenBank/DDBJ databases">
        <title>The Genome Sequence of Anopheles maculatus species B.</title>
        <authorList>
            <consortium name="The Broad Institute Genomics Platform"/>
            <person name="Neafsey D.E."/>
            <person name="Besansky N."/>
            <person name="Howell P."/>
            <person name="Walton C."/>
            <person name="Young S.K."/>
            <person name="Zeng Q."/>
            <person name="Gargeya S."/>
            <person name="Fitzgerald M."/>
            <person name="Haas B."/>
            <person name="Abouelleil A."/>
            <person name="Allen A.W."/>
            <person name="Alvarado L."/>
            <person name="Arachchi H.M."/>
            <person name="Berlin A.M."/>
            <person name="Chapman S.B."/>
            <person name="Gainer-Dewar J."/>
            <person name="Goldberg J."/>
            <person name="Griggs A."/>
            <person name="Gujja S."/>
            <person name="Hansen M."/>
            <person name="Howarth C."/>
            <person name="Imamovic A."/>
            <person name="Ireland A."/>
            <person name="Larimer J."/>
            <person name="McCowan C."/>
            <person name="Murphy C."/>
            <person name="Pearson M."/>
            <person name="Poon T.W."/>
            <person name="Priest M."/>
            <person name="Roberts A."/>
            <person name="Saif S."/>
            <person name="Shea T."/>
            <person name="Sisk P."/>
            <person name="Sykes S."/>
            <person name="Wortman J."/>
            <person name="Nusbaum C."/>
            <person name="Birren B."/>
        </authorList>
    </citation>
    <scope>NUCLEOTIDE SEQUENCE [LARGE SCALE GENOMIC DNA]</scope>
    <source>
        <strain evidence="13">maculatus3</strain>
    </source>
</reference>
<feature type="region of interest" description="Disordered" evidence="10">
    <location>
        <begin position="631"/>
        <end position="650"/>
    </location>
</feature>
<feature type="binding site" evidence="8">
    <location>
        <position position="575"/>
    </location>
    <ligand>
        <name>Zn(2+)</name>
        <dbReference type="ChEBI" id="CHEBI:29105"/>
        <label>2</label>
    </ligand>
</feature>
<accession>A0A182TAI6</accession>
<dbReference type="GO" id="GO:0008270">
    <property type="term" value="F:zinc ion binding"/>
    <property type="evidence" value="ECO:0007669"/>
    <property type="project" value="UniProtKB-KW"/>
</dbReference>
<feature type="site" description="Histone H3K4me3 binding" evidence="7">
    <location>
        <position position="546"/>
    </location>
</feature>
<feature type="site" description="Histone H3K4me3 binding" evidence="7">
    <location>
        <position position="529"/>
    </location>
</feature>
<evidence type="ECO:0000256" key="2">
    <source>
        <dbReference type="ARBA" id="ARBA00010210"/>
    </source>
</evidence>